<dbReference type="OrthoDB" id="853480at2"/>
<reference evidence="3" key="1">
    <citation type="submission" date="2017-06" db="EMBL/GenBank/DDBJ databases">
        <authorList>
            <person name="Varghese N."/>
            <person name="Submissions S."/>
        </authorList>
    </citation>
    <scope>NUCLEOTIDE SEQUENCE [LARGE SCALE GENOMIC DNA]</scope>
    <source>
        <strain evidence="3">NKM1</strain>
    </source>
</reference>
<accession>A0A239C982</accession>
<organism evidence="2 3">
    <name type="scientific">Pontibacter ummariensis</name>
    <dbReference type="NCBI Taxonomy" id="1610492"/>
    <lineage>
        <taxon>Bacteria</taxon>
        <taxon>Pseudomonadati</taxon>
        <taxon>Bacteroidota</taxon>
        <taxon>Cytophagia</taxon>
        <taxon>Cytophagales</taxon>
        <taxon>Hymenobacteraceae</taxon>
        <taxon>Pontibacter</taxon>
    </lineage>
</organism>
<dbReference type="AlphaFoldDB" id="A0A239C982"/>
<dbReference type="RefSeq" id="WP_089317839.1">
    <property type="nucleotide sequence ID" value="NZ_FZOQ01000002.1"/>
</dbReference>
<dbReference type="PROSITE" id="PS51257">
    <property type="entry name" value="PROKAR_LIPOPROTEIN"/>
    <property type="match status" value="1"/>
</dbReference>
<name>A0A239C982_9BACT</name>
<evidence type="ECO:0000313" key="3">
    <source>
        <dbReference type="Proteomes" id="UP000198432"/>
    </source>
</evidence>
<evidence type="ECO:0008006" key="4">
    <source>
        <dbReference type="Google" id="ProtNLM"/>
    </source>
</evidence>
<feature type="chain" id="PRO_5013235195" description="LVIVD repeat-containing protein" evidence="1">
    <location>
        <begin position="20"/>
        <end position="170"/>
    </location>
</feature>
<sequence>MKKQAVKLLLLLLLPLLSACPGDVDPMPASSYSPVLMSRRQLEKSIVKQDPRPISDPGKLYRYGHYILINEKYKGVHVIDNQDPRLPVNLAFIQVPGCIDMAMKDKILYVDNAVDLLAIDLNDLNNIRVTKRVRDALPELLPPDNIESGFDRAGAPADAVIVGWELKKPE</sequence>
<dbReference type="EMBL" id="FZOQ01000002">
    <property type="protein sequence ID" value="SNS15923.1"/>
    <property type="molecule type" value="Genomic_DNA"/>
</dbReference>
<keyword evidence="1" id="KW-0732">Signal</keyword>
<gene>
    <name evidence="2" type="ORF">SAMN06296052_102378</name>
</gene>
<proteinExistence type="predicted"/>
<keyword evidence="3" id="KW-1185">Reference proteome</keyword>
<evidence type="ECO:0000313" key="2">
    <source>
        <dbReference type="EMBL" id="SNS15923.1"/>
    </source>
</evidence>
<dbReference type="Proteomes" id="UP000198432">
    <property type="component" value="Unassembled WGS sequence"/>
</dbReference>
<feature type="signal peptide" evidence="1">
    <location>
        <begin position="1"/>
        <end position="19"/>
    </location>
</feature>
<protein>
    <recommendedName>
        <fullName evidence="4">LVIVD repeat-containing protein</fullName>
    </recommendedName>
</protein>
<evidence type="ECO:0000256" key="1">
    <source>
        <dbReference type="SAM" id="SignalP"/>
    </source>
</evidence>